<feature type="region of interest" description="Disordered" evidence="1">
    <location>
        <begin position="1"/>
        <end position="29"/>
    </location>
</feature>
<proteinExistence type="predicted"/>
<organism evidence="2 3">
    <name type="scientific">Diatrype stigma</name>
    <dbReference type="NCBI Taxonomy" id="117547"/>
    <lineage>
        <taxon>Eukaryota</taxon>
        <taxon>Fungi</taxon>
        <taxon>Dikarya</taxon>
        <taxon>Ascomycota</taxon>
        <taxon>Pezizomycotina</taxon>
        <taxon>Sordariomycetes</taxon>
        <taxon>Xylariomycetidae</taxon>
        <taxon>Xylariales</taxon>
        <taxon>Diatrypaceae</taxon>
        <taxon>Diatrype</taxon>
    </lineage>
</organism>
<dbReference type="Proteomes" id="UP001320420">
    <property type="component" value="Unassembled WGS sequence"/>
</dbReference>
<evidence type="ECO:0000313" key="2">
    <source>
        <dbReference type="EMBL" id="KAK7748232.1"/>
    </source>
</evidence>
<keyword evidence="3" id="KW-1185">Reference proteome</keyword>
<name>A0AAN9YMP2_9PEZI</name>
<dbReference type="EMBL" id="JAKJXP020000085">
    <property type="protein sequence ID" value="KAK7748232.1"/>
    <property type="molecule type" value="Genomic_DNA"/>
</dbReference>
<gene>
    <name evidence="2" type="ORF">SLS62_008784</name>
</gene>
<dbReference type="AlphaFoldDB" id="A0AAN9YMP2"/>
<reference evidence="2 3" key="1">
    <citation type="submission" date="2024-02" db="EMBL/GenBank/DDBJ databases">
        <title>De novo assembly and annotation of 12 fungi associated with fruit tree decline syndrome in Ontario, Canada.</title>
        <authorList>
            <person name="Sulman M."/>
            <person name="Ellouze W."/>
            <person name="Ilyukhin E."/>
        </authorList>
    </citation>
    <scope>NUCLEOTIDE SEQUENCE [LARGE SCALE GENOMIC DNA]</scope>
    <source>
        <strain evidence="2 3">M11/M66-122</strain>
    </source>
</reference>
<protein>
    <submittedName>
        <fullName evidence="2">Uncharacterized protein</fullName>
    </submittedName>
</protein>
<sequence length="63" mass="7065">MASQEHAGVSEKAGMEELEKGDVNSGTFDLDNKRMTRNILWKLDTRDSEVNIKDPVTDMLSPL</sequence>
<evidence type="ECO:0000256" key="1">
    <source>
        <dbReference type="SAM" id="MobiDB-lite"/>
    </source>
</evidence>
<accession>A0AAN9YMP2</accession>
<comment type="caution">
    <text evidence="2">The sequence shown here is derived from an EMBL/GenBank/DDBJ whole genome shotgun (WGS) entry which is preliminary data.</text>
</comment>
<evidence type="ECO:0000313" key="3">
    <source>
        <dbReference type="Proteomes" id="UP001320420"/>
    </source>
</evidence>
<feature type="compositionally biased region" description="Basic and acidic residues" evidence="1">
    <location>
        <begin position="13"/>
        <end position="22"/>
    </location>
</feature>